<proteinExistence type="predicted"/>
<feature type="transmembrane region" description="Helical" evidence="1">
    <location>
        <begin position="6"/>
        <end position="27"/>
    </location>
</feature>
<name>A0AA90EUH0_9BACI</name>
<organism evidence="2 3">
    <name type="scientific">Bacillus haynesii</name>
    <dbReference type="NCBI Taxonomy" id="1925021"/>
    <lineage>
        <taxon>Bacteria</taxon>
        <taxon>Bacillati</taxon>
        <taxon>Bacillota</taxon>
        <taxon>Bacilli</taxon>
        <taxon>Bacillales</taxon>
        <taxon>Bacillaceae</taxon>
        <taxon>Bacillus</taxon>
    </lineage>
</organism>
<keyword evidence="1" id="KW-0812">Transmembrane</keyword>
<dbReference type="EMBL" id="JALAXI010000015">
    <property type="protein sequence ID" value="MCY9281786.1"/>
    <property type="molecule type" value="Genomic_DNA"/>
</dbReference>
<feature type="transmembrane region" description="Helical" evidence="1">
    <location>
        <begin position="68"/>
        <end position="88"/>
    </location>
</feature>
<evidence type="ECO:0000313" key="2">
    <source>
        <dbReference type="EMBL" id="MCY9281786.1"/>
    </source>
</evidence>
<reference evidence="2" key="1">
    <citation type="submission" date="2022-02" db="EMBL/GenBank/DDBJ databases">
        <title>Crop Bioprotection Bacillus Genome Sequencing.</title>
        <authorList>
            <person name="Dunlap C."/>
        </authorList>
    </citation>
    <scope>NUCLEOTIDE SEQUENCE</scope>
    <source>
        <strain evidence="2">T20C14</strain>
    </source>
</reference>
<gene>
    <name evidence="2" type="ORF">MOE73_17110</name>
</gene>
<dbReference type="RefSeq" id="WP_268302589.1">
    <property type="nucleotide sequence ID" value="NZ_JALAJD010000012.1"/>
</dbReference>
<sequence length="91" mass="10175">MKTFFSAAYCFLMYAFLAYLWLLFITAVIDRVRSFDHPLLAAGFIFIGTVLFYSLSRHFSASFVTTTAGRIAGSAAFILVVAVHFYVVPLC</sequence>
<comment type="caution">
    <text evidence="2">The sequence shown here is derived from an EMBL/GenBank/DDBJ whole genome shotgun (WGS) entry which is preliminary data.</text>
</comment>
<dbReference type="Proteomes" id="UP001066455">
    <property type="component" value="Unassembled WGS sequence"/>
</dbReference>
<accession>A0AA90EUH0</accession>
<evidence type="ECO:0000313" key="3">
    <source>
        <dbReference type="Proteomes" id="UP001066455"/>
    </source>
</evidence>
<keyword evidence="1" id="KW-1133">Transmembrane helix</keyword>
<keyword evidence="1" id="KW-0472">Membrane</keyword>
<evidence type="ECO:0000256" key="1">
    <source>
        <dbReference type="SAM" id="Phobius"/>
    </source>
</evidence>
<protein>
    <submittedName>
        <fullName evidence="2">Uncharacterized protein</fullName>
    </submittedName>
</protein>
<feature type="transmembrane region" description="Helical" evidence="1">
    <location>
        <begin position="39"/>
        <end position="56"/>
    </location>
</feature>
<dbReference type="AlphaFoldDB" id="A0AA90EUH0"/>